<dbReference type="EnsemblMetazoa" id="HelroT172594">
    <property type="protein sequence ID" value="HelroP172594"/>
    <property type="gene ID" value="HelroG172594"/>
</dbReference>
<dbReference type="InParanoid" id="T1F5K8"/>
<reference evidence="3" key="3">
    <citation type="submission" date="2015-06" db="UniProtKB">
        <authorList>
            <consortium name="EnsemblMetazoa"/>
        </authorList>
    </citation>
    <scope>IDENTIFICATION</scope>
</reference>
<organism evidence="3 4">
    <name type="scientific">Helobdella robusta</name>
    <name type="common">Californian leech</name>
    <dbReference type="NCBI Taxonomy" id="6412"/>
    <lineage>
        <taxon>Eukaryota</taxon>
        <taxon>Metazoa</taxon>
        <taxon>Spiralia</taxon>
        <taxon>Lophotrochozoa</taxon>
        <taxon>Annelida</taxon>
        <taxon>Clitellata</taxon>
        <taxon>Hirudinea</taxon>
        <taxon>Rhynchobdellida</taxon>
        <taxon>Glossiphoniidae</taxon>
        <taxon>Helobdella</taxon>
    </lineage>
</organism>
<evidence type="ECO:0000313" key="4">
    <source>
        <dbReference type="Proteomes" id="UP000015101"/>
    </source>
</evidence>
<reference evidence="4" key="1">
    <citation type="submission" date="2012-12" db="EMBL/GenBank/DDBJ databases">
        <authorList>
            <person name="Hellsten U."/>
            <person name="Grimwood J."/>
            <person name="Chapman J.A."/>
            <person name="Shapiro H."/>
            <person name="Aerts A."/>
            <person name="Otillar R.P."/>
            <person name="Terry A.Y."/>
            <person name="Boore J.L."/>
            <person name="Simakov O."/>
            <person name="Marletaz F."/>
            <person name="Cho S.-J."/>
            <person name="Edsinger-Gonzales E."/>
            <person name="Havlak P."/>
            <person name="Kuo D.-H."/>
            <person name="Larsson T."/>
            <person name="Lv J."/>
            <person name="Arendt D."/>
            <person name="Savage R."/>
            <person name="Osoegawa K."/>
            <person name="de Jong P."/>
            <person name="Lindberg D.R."/>
            <person name="Seaver E.C."/>
            <person name="Weisblat D.A."/>
            <person name="Putnam N.H."/>
            <person name="Grigoriev I.V."/>
            <person name="Rokhsar D.S."/>
        </authorList>
    </citation>
    <scope>NUCLEOTIDE SEQUENCE</scope>
</reference>
<reference evidence="2 4" key="2">
    <citation type="journal article" date="2013" name="Nature">
        <title>Insights into bilaterian evolution from three spiralian genomes.</title>
        <authorList>
            <person name="Simakov O."/>
            <person name="Marletaz F."/>
            <person name="Cho S.J."/>
            <person name="Edsinger-Gonzales E."/>
            <person name="Havlak P."/>
            <person name="Hellsten U."/>
            <person name="Kuo D.H."/>
            <person name="Larsson T."/>
            <person name="Lv J."/>
            <person name="Arendt D."/>
            <person name="Savage R."/>
            <person name="Osoegawa K."/>
            <person name="de Jong P."/>
            <person name="Grimwood J."/>
            <person name="Chapman J.A."/>
            <person name="Shapiro H."/>
            <person name="Aerts A."/>
            <person name="Otillar R.P."/>
            <person name="Terry A.Y."/>
            <person name="Boore J.L."/>
            <person name="Grigoriev I.V."/>
            <person name="Lindberg D.R."/>
            <person name="Seaver E.C."/>
            <person name="Weisblat D.A."/>
            <person name="Putnam N.H."/>
            <person name="Rokhsar D.S."/>
        </authorList>
    </citation>
    <scope>NUCLEOTIDE SEQUENCE</scope>
</reference>
<dbReference type="EMBL" id="AMQM01004286">
    <property type="status" value="NOT_ANNOTATED_CDS"/>
    <property type="molecule type" value="Genomic_DNA"/>
</dbReference>
<feature type="region of interest" description="Disordered" evidence="1">
    <location>
        <begin position="492"/>
        <end position="562"/>
    </location>
</feature>
<proteinExistence type="predicted"/>
<dbReference type="Proteomes" id="UP000015101">
    <property type="component" value="Unassembled WGS sequence"/>
</dbReference>
<dbReference type="KEGG" id="hro:HELRODRAFT_172594"/>
<evidence type="ECO:0000256" key="1">
    <source>
        <dbReference type="SAM" id="MobiDB-lite"/>
    </source>
</evidence>
<protein>
    <submittedName>
        <fullName evidence="2 3">Uncharacterized protein</fullName>
    </submittedName>
</protein>
<feature type="compositionally biased region" description="Basic and acidic residues" evidence="1">
    <location>
        <begin position="511"/>
        <end position="549"/>
    </location>
</feature>
<dbReference type="AlphaFoldDB" id="T1F5K8"/>
<dbReference type="RefSeq" id="XP_009017507.1">
    <property type="nucleotide sequence ID" value="XM_009019259.1"/>
</dbReference>
<keyword evidence="4" id="KW-1185">Reference proteome</keyword>
<sequence length="596" mass="67212">MDTAHVPTKRFIKHKLDNPLNPQVSCYFVDEIPSTVNIPSCGSIKYCASNSTKNIQKFKNKFCFTDSTLGENLVNTTAAKSDVCSPNHDIYFSKTKSFKNHKSTNIQEVPLSNVNSNSLLESNSNLPVCVVSANARADIEYFNLSLGKNMAYSTYKLGCMPTSDRYLNPDNHYYSSQQLEPFQSSFSEKNYFSNFSFEHPALQKPSMYNSGHLVRDMKKKKLLNQPVRTDSINIPHPLVRPESRCQQLSACPSVKNSSSRCNVCANRFSKVFAPTPSPLGFSPAEKPLGKRLPNSVNLCRCCTSDGQNDDFIRNVHSGDQYSYKNQCPSYKLDSARWSQIRHSLLGPRHQQPSNTCNPPCSNPMPSCGCPTSNYQPRVGFTQKEYYLGDEDNTKVNITVRVEKDNQSYPININYPDNSRQCDFINESDQNAIYQDPMFCNEDQNDGLTETAYPQNDQYLFGKKVRCGAQAGLTSGFFEPLFNFFKPCKPNIDDNSSDENVGRKDRKSNRKLTSENEKDQKRKPPGKDKEKEKAATKTDEPPSKTEETEKTPTQATPGKTSLISKLEEVSLFNGSLMSKYLFLLLETVFKRMSPAGR</sequence>
<name>T1F5K8_HELRO</name>
<dbReference type="GeneID" id="20204107"/>
<dbReference type="EMBL" id="KB096502">
    <property type="protein sequence ID" value="ESO04238.1"/>
    <property type="molecule type" value="Genomic_DNA"/>
</dbReference>
<evidence type="ECO:0000313" key="3">
    <source>
        <dbReference type="EnsemblMetazoa" id="HelroP172594"/>
    </source>
</evidence>
<evidence type="ECO:0000313" key="2">
    <source>
        <dbReference type="EMBL" id="ESO04238.1"/>
    </source>
</evidence>
<dbReference type="HOGENOM" id="CLU_458043_0_0_1"/>
<accession>T1F5K8</accession>
<gene>
    <name evidence="3" type="primary">20204107</name>
    <name evidence="2" type="ORF">HELRODRAFT_172594</name>
</gene>
<dbReference type="CTD" id="20204107"/>